<reference evidence="2 3" key="1">
    <citation type="submission" date="2017-11" db="EMBL/GenBank/DDBJ databases">
        <title>Genomic Encyclopedia of Archaeal and Bacterial Type Strains, Phase II (KMG-II): From Individual Species to Whole Genera.</title>
        <authorList>
            <person name="Goeker M."/>
        </authorList>
    </citation>
    <scope>NUCLEOTIDE SEQUENCE [LARGE SCALE GENOMIC DNA]</scope>
    <source>
        <strain evidence="2 3">DSM 25478</strain>
    </source>
</reference>
<proteinExistence type="predicted"/>
<dbReference type="Pfam" id="PF10067">
    <property type="entry name" value="DUF2306"/>
    <property type="match status" value="1"/>
</dbReference>
<dbReference type="EMBL" id="PGFE01000003">
    <property type="protein sequence ID" value="PJJ70415.1"/>
    <property type="molecule type" value="Genomic_DNA"/>
</dbReference>
<keyword evidence="1" id="KW-0472">Membrane</keyword>
<feature type="transmembrane region" description="Helical" evidence="1">
    <location>
        <begin position="170"/>
        <end position="193"/>
    </location>
</feature>
<keyword evidence="3" id="KW-1185">Reference proteome</keyword>
<evidence type="ECO:0000256" key="1">
    <source>
        <dbReference type="SAM" id="Phobius"/>
    </source>
</evidence>
<evidence type="ECO:0000313" key="2">
    <source>
        <dbReference type="EMBL" id="PJJ70415.1"/>
    </source>
</evidence>
<keyword evidence="1" id="KW-0812">Transmembrane</keyword>
<protein>
    <submittedName>
        <fullName evidence="2">Putative membrane protein</fullName>
    </submittedName>
</protein>
<feature type="transmembrane region" description="Helical" evidence="1">
    <location>
        <begin position="70"/>
        <end position="92"/>
    </location>
</feature>
<gene>
    <name evidence="2" type="ORF">CLV28_2250</name>
</gene>
<feature type="transmembrane region" description="Helical" evidence="1">
    <location>
        <begin position="208"/>
        <end position="228"/>
    </location>
</feature>
<dbReference type="InterPro" id="IPR018750">
    <property type="entry name" value="DUF2306_membrane"/>
</dbReference>
<evidence type="ECO:0000313" key="3">
    <source>
        <dbReference type="Proteomes" id="UP000231693"/>
    </source>
</evidence>
<sequence>MPGVRPGWVNGRMGTPKKDRRAWPVTATLVGLAIAAVAVTPYLTTSLADLAADDAGVARGYVDAPALVRVAFYAHVVAGGLALVLSPVQLWPRLRRRRPHVHRVMGRVVAGAIAVAGTASLVIAPFNQAGLVGTLGFGGLGALWLWTTWRGVQAAMVHDVAAHRRWMTRAFALTFAAVTLRLWTGVLIAAQALVEGESFDPAVAFDRAYVIVPFLCWVPNLIVAELLVRRQTSMRAGGGGGGAGVGAGAATGATAGAGTGAGPGAGAGAGAGTGPALGTIVP</sequence>
<comment type="caution">
    <text evidence="2">The sequence shown here is derived from an EMBL/GenBank/DDBJ whole genome shotgun (WGS) entry which is preliminary data.</text>
</comment>
<feature type="transmembrane region" description="Helical" evidence="1">
    <location>
        <begin position="104"/>
        <end position="123"/>
    </location>
</feature>
<dbReference type="Proteomes" id="UP000231693">
    <property type="component" value="Unassembled WGS sequence"/>
</dbReference>
<name>A0A2M9CEY4_9CELL</name>
<feature type="transmembrane region" description="Helical" evidence="1">
    <location>
        <begin position="22"/>
        <end position="43"/>
    </location>
</feature>
<accession>A0A2M9CEY4</accession>
<organism evidence="2 3">
    <name type="scientific">Sediminihabitans luteus</name>
    <dbReference type="NCBI Taxonomy" id="1138585"/>
    <lineage>
        <taxon>Bacteria</taxon>
        <taxon>Bacillati</taxon>
        <taxon>Actinomycetota</taxon>
        <taxon>Actinomycetes</taxon>
        <taxon>Micrococcales</taxon>
        <taxon>Cellulomonadaceae</taxon>
        <taxon>Sediminihabitans</taxon>
    </lineage>
</organism>
<dbReference type="AlphaFoldDB" id="A0A2M9CEY4"/>
<keyword evidence="1" id="KW-1133">Transmembrane helix</keyword>
<feature type="transmembrane region" description="Helical" evidence="1">
    <location>
        <begin position="129"/>
        <end position="149"/>
    </location>
</feature>